<sequence length="170" mass="17822">MTHRAGKGFTLIELVITIAVLAVMVGWAIPSFFTLINQNRLTSTSNQMLGLINQARSEALRKSDRIWVSPLTGTDWVSGAAIWLDVNGDGLRSDGEIIRLLAIDNGSLSIAAPASALTVAPFGFDGAGFAIEDQPYTLTFCSNGIAQGQLIEINAGGQIRASRTACGGGG</sequence>
<reference evidence="13 14" key="1">
    <citation type="submission" date="2016-10" db="EMBL/GenBank/DDBJ databases">
        <authorList>
            <person name="de Groot N.N."/>
        </authorList>
    </citation>
    <scope>NUCLEOTIDE SEQUENCE [LARGE SCALE GENOMIC DNA]</scope>
    <source>
        <strain evidence="13 14">CGMCC 1.7059</strain>
    </source>
</reference>
<dbReference type="Pfam" id="PF07963">
    <property type="entry name" value="N_methyl"/>
    <property type="match status" value="1"/>
</dbReference>
<keyword evidence="6 11" id="KW-0812">Transmembrane</keyword>
<evidence type="ECO:0000256" key="10">
    <source>
        <dbReference type="ARBA" id="ARBA00030775"/>
    </source>
</evidence>
<evidence type="ECO:0000256" key="5">
    <source>
        <dbReference type="ARBA" id="ARBA00022519"/>
    </source>
</evidence>
<dbReference type="Proteomes" id="UP000199675">
    <property type="component" value="Unassembled WGS sequence"/>
</dbReference>
<evidence type="ECO:0000256" key="2">
    <source>
        <dbReference type="ARBA" id="ARBA00021549"/>
    </source>
</evidence>
<evidence type="ECO:0000256" key="3">
    <source>
        <dbReference type="ARBA" id="ARBA00022475"/>
    </source>
</evidence>
<dbReference type="Pfam" id="PF12019">
    <property type="entry name" value="GspH"/>
    <property type="match status" value="1"/>
</dbReference>
<evidence type="ECO:0000256" key="1">
    <source>
        <dbReference type="ARBA" id="ARBA00004377"/>
    </source>
</evidence>
<evidence type="ECO:0000256" key="6">
    <source>
        <dbReference type="ARBA" id="ARBA00022692"/>
    </source>
</evidence>
<dbReference type="GO" id="GO:0015627">
    <property type="term" value="C:type II protein secretion system complex"/>
    <property type="evidence" value="ECO:0007669"/>
    <property type="project" value="InterPro"/>
</dbReference>
<dbReference type="SUPFAM" id="SSF54523">
    <property type="entry name" value="Pili subunits"/>
    <property type="match status" value="1"/>
</dbReference>
<evidence type="ECO:0000259" key="12">
    <source>
        <dbReference type="Pfam" id="PF12019"/>
    </source>
</evidence>
<protein>
    <recommendedName>
        <fullName evidence="2">Type II secretion system protein H</fullName>
    </recommendedName>
    <alternativeName>
        <fullName evidence="10">General secretion pathway protein H</fullName>
    </alternativeName>
</protein>
<feature type="domain" description="General secretion pathway GspH" evidence="12">
    <location>
        <begin position="45"/>
        <end position="157"/>
    </location>
</feature>
<keyword evidence="14" id="KW-1185">Reference proteome</keyword>
<comment type="subcellular location">
    <subcellularLocation>
        <location evidence="1">Cell inner membrane</location>
        <topology evidence="1">Single-pass membrane protein</topology>
    </subcellularLocation>
</comment>
<name>A0A1H3B5D6_9GAMM</name>
<evidence type="ECO:0000256" key="4">
    <source>
        <dbReference type="ARBA" id="ARBA00022481"/>
    </source>
</evidence>
<dbReference type="InterPro" id="IPR022346">
    <property type="entry name" value="T2SS_GspH"/>
</dbReference>
<evidence type="ECO:0000256" key="8">
    <source>
        <dbReference type="ARBA" id="ARBA00023136"/>
    </source>
</evidence>
<dbReference type="InterPro" id="IPR012902">
    <property type="entry name" value="N_methyl_site"/>
</dbReference>
<dbReference type="STRING" id="488533.SAMN04487960_108225"/>
<evidence type="ECO:0000256" key="9">
    <source>
        <dbReference type="ARBA" id="ARBA00025772"/>
    </source>
</evidence>
<evidence type="ECO:0000313" key="13">
    <source>
        <dbReference type="EMBL" id="SDX37166.1"/>
    </source>
</evidence>
<evidence type="ECO:0000313" key="14">
    <source>
        <dbReference type="Proteomes" id="UP000199675"/>
    </source>
</evidence>
<keyword evidence="7 11" id="KW-1133">Transmembrane helix</keyword>
<accession>A0A1H3B5D6</accession>
<proteinExistence type="inferred from homology"/>
<keyword evidence="4" id="KW-0488">Methylation</keyword>
<dbReference type="PROSITE" id="PS00409">
    <property type="entry name" value="PROKAR_NTER_METHYL"/>
    <property type="match status" value="1"/>
</dbReference>
<dbReference type="GO" id="GO:0015628">
    <property type="term" value="P:protein secretion by the type II secretion system"/>
    <property type="evidence" value="ECO:0007669"/>
    <property type="project" value="InterPro"/>
</dbReference>
<comment type="similarity">
    <text evidence="9">Belongs to the GSP H family.</text>
</comment>
<dbReference type="OrthoDB" id="2313614at2"/>
<dbReference type="RefSeq" id="WP_091815754.1">
    <property type="nucleotide sequence ID" value="NZ_FNNE01000008.1"/>
</dbReference>
<feature type="transmembrane region" description="Helical" evidence="11">
    <location>
        <begin position="12"/>
        <end position="36"/>
    </location>
</feature>
<dbReference type="Gene3D" id="3.55.40.10">
    <property type="entry name" value="minor pseudopilin epsh domain"/>
    <property type="match status" value="1"/>
</dbReference>
<dbReference type="AlphaFoldDB" id="A0A1H3B5D6"/>
<keyword evidence="5" id="KW-0997">Cell inner membrane</keyword>
<dbReference type="NCBIfam" id="TIGR02532">
    <property type="entry name" value="IV_pilin_GFxxxE"/>
    <property type="match status" value="1"/>
</dbReference>
<evidence type="ECO:0000256" key="11">
    <source>
        <dbReference type="SAM" id="Phobius"/>
    </source>
</evidence>
<evidence type="ECO:0000256" key="7">
    <source>
        <dbReference type="ARBA" id="ARBA00022989"/>
    </source>
</evidence>
<organism evidence="13 14">
    <name type="scientific">Marinobacter mobilis</name>
    <dbReference type="NCBI Taxonomy" id="488533"/>
    <lineage>
        <taxon>Bacteria</taxon>
        <taxon>Pseudomonadati</taxon>
        <taxon>Pseudomonadota</taxon>
        <taxon>Gammaproteobacteria</taxon>
        <taxon>Pseudomonadales</taxon>
        <taxon>Marinobacteraceae</taxon>
        <taxon>Marinobacter</taxon>
    </lineage>
</organism>
<keyword evidence="3" id="KW-1003">Cell membrane</keyword>
<dbReference type="InterPro" id="IPR045584">
    <property type="entry name" value="Pilin-like"/>
</dbReference>
<keyword evidence="8 11" id="KW-0472">Membrane</keyword>
<dbReference type="EMBL" id="FNNE01000008">
    <property type="protein sequence ID" value="SDX37166.1"/>
    <property type="molecule type" value="Genomic_DNA"/>
</dbReference>
<gene>
    <name evidence="13" type="ORF">SAMN04487960_108225</name>
</gene>
<dbReference type="GO" id="GO:0005886">
    <property type="term" value="C:plasma membrane"/>
    <property type="evidence" value="ECO:0007669"/>
    <property type="project" value="UniProtKB-SubCell"/>
</dbReference>